<keyword evidence="4" id="KW-0158">Chromosome</keyword>
<feature type="coiled-coil region" evidence="13">
    <location>
        <begin position="732"/>
        <end position="858"/>
    </location>
</feature>
<dbReference type="InterPro" id="IPR003395">
    <property type="entry name" value="RecF/RecN/SMC_N"/>
</dbReference>
<evidence type="ECO:0000256" key="9">
    <source>
        <dbReference type="ARBA" id="ARBA00023172"/>
    </source>
</evidence>
<evidence type="ECO:0000256" key="12">
    <source>
        <dbReference type="ARBA" id="ARBA00069480"/>
    </source>
</evidence>
<keyword evidence="8 13" id="KW-0175">Coiled coil</keyword>
<evidence type="ECO:0000256" key="10">
    <source>
        <dbReference type="ARBA" id="ARBA00023204"/>
    </source>
</evidence>
<dbReference type="GO" id="GO:0016787">
    <property type="term" value="F:hydrolase activity"/>
    <property type="evidence" value="ECO:0007669"/>
    <property type="project" value="UniProtKB-KW"/>
</dbReference>
<evidence type="ECO:0000256" key="8">
    <source>
        <dbReference type="ARBA" id="ARBA00023054"/>
    </source>
</evidence>
<comment type="subcellular location">
    <subcellularLocation>
        <location evidence="2">Chromosome</location>
    </subcellularLocation>
    <subcellularLocation>
        <location evidence="1">Nucleus</location>
    </subcellularLocation>
</comment>
<evidence type="ECO:0000256" key="3">
    <source>
        <dbReference type="ARBA" id="ARBA00006793"/>
    </source>
</evidence>
<dbReference type="GO" id="GO:0035861">
    <property type="term" value="C:site of double-strand break"/>
    <property type="evidence" value="ECO:0007669"/>
    <property type="project" value="TreeGrafter"/>
</dbReference>
<feature type="region of interest" description="Disordered" evidence="14">
    <location>
        <begin position="1"/>
        <end position="72"/>
    </location>
</feature>
<dbReference type="Proteomes" id="UP000439903">
    <property type="component" value="Unassembled WGS sequence"/>
</dbReference>
<evidence type="ECO:0000259" key="15">
    <source>
        <dbReference type="Pfam" id="PF02463"/>
    </source>
</evidence>
<sequence length="1132" mass="131238">MPAGKRARRTVFSDSENEETEIAEEEPRQTRSSSKRARRTATEERSRRSATEEINGFPDEMSFDEDNYFDDDDIGRESAEELERTKLRRKSSTGATAESSVIESIELVDFMCHKFLKVNFGPKINFIIGHNGSGKSAILTGITVCLGGKANVTNRASNLKSLIREGASVAQVTLKLRNRGADAYRHEVYGDSVVIERRISRDGSNGYKIKTSGGKVVSGKREELNAILDHMAIQVDNPMNVLSQDTARQFLHSSSPEDKYKFFMKGTQLTQLSEDYELIRESIETTQNIIKHKKDVLPDLHRAAKDAEARYKDMQKARELELIVSGLKDQIAWAQVEEKEQEVAEAEANLLKAKRRLPTVQARLEQEQTRFDEINLTISELEQRLHEHATITQPLQNRKKELQMQVKEKTKQLREIHKEEREINDHIKNLKHSVETYRQKINEEALKLQEDNRQKREFTLNAVRERENEVNMLTQERHELLTKSENLVEKIEHIKNERRSITHNIRRTEDEILRQNDLIQELRDQKSDNLKAFGPAIPDVLTAIAHENRWHKKPVGPFGRYIKLIRPEWRNTLESVIGHSLTAFSVSNHHDQQLLSGILKRFHCNSPIIVGEDDHFDYSSGEPNSRYLTILRALHFDDENVKRRLIIQHHIESVILVEKRAEADIIMNNNGNGFPYNVSACYTVDGFKVGHRGGGFLTQSIYTYRGPARFTQDIDAQIRDTQEKIKDATFMKNRYVTESRRADSEIERANQEQREIQNKINEYQRRGKQLNNEIIQLKEDLQEDEPANITALEEAIRESDIEIEQYKRNYASLQGQKVQLDNEQLPLVTEIEEVSKQLNDMSNEVDVLNEQIEEQVSQRVTCSNNKTHWERKLTIEQQKINIVEGDVRNKKAVLEDWTKQAEDYCPERVQVTKPANELDREIKQIQNRLREREKEHGTSLEEIASDMKAKGDAYRHAKNEIGHMEKFIQDLKYALHSRMQKWRNFRTFISVRARIQFSYQLSKRGYTGKLLFEHQNKKLNLRVQIDEQTNQNTDKDPKSLSGGEKSFSTICLLLALWEAMGCPIRCLDEFDVFMDAVNRRISMRMMIETAREADCTQYILITPQDASNVSPGPDVRVHRLQDPERGQGILNQ</sequence>
<dbReference type="GO" id="GO:0000724">
    <property type="term" value="P:double-strand break repair via homologous recombination"/>
    <property type="evidence" value="ECO:0007669"/>
    <property type="project" value="TreeGrafter"/>
</dbReference>
<evidence type="ECO:0000256" key="1">
    <source>
        <dbReference type="ARBA" id="ARBA00004123"/>
    </source>
</evidence>
<dbReference type="InterPro" id="IPR027417">
    <property type="entry name" value="P-loop_NTPase"/>
</dbReference>
<evidence type="ECO:0000256" key="7">
    <source>
        <dbReference type="ARBA" id="ARBA00022840"/>
    </source>
</evidence>
<keyword evidence="7" id="KW-0067">ATP-binding</keyword>
<evidence type="ECO:0000313" key="16">
    <source>
        <dbReference type="EMBL" id="KAF0485586.1"/>
    </source>
</evidence>
<comment type="similarity">
    <text evidence="3">Belongs to the SMC family. SMC6 subfamily.</text>
</comment>
<dbReference type="FunFam" id="3.40.50.300:FF:000959">
    <property type="entry name" value="structural maintenance of chromosomes protein 6"/>
    <property type="match status" value="1"/>
</dbReference>
<keyword evidence="16" id="KW-0378">Hydrolase</keyword>
<feature type="domain" description="RecF/RecN/SMC N-terminal" evidence="15">
    <location>
        <begin position="102"/>
        <end position="1104"/>
    </location>
</feature>
<dbReference type="Pfam" id="PF02463">
    <property type="entry name" value="SMC_N"/>
    <property type="match status" value="1"/>
</dbReference>
<name>A0A8H4AEI2_GIGMA</name>
<evidence type="ECO:0000256" key="2">
    <source>
        <dbReference type="ARBA" id="ARBA00004286"/>
    </source>
</evidence>
<dbReference type="SUPFAM" id="SSF52540">
    <property type="entry name" value="P-loop containing nucleoside triphosphate hydrolases"/>
    <property type="match status" value="1"/>
</dbReference>
<keyword evidence="5" id="KW-0547">Nucleotide-binding</keyword>
<dbReference type="GO" id="GO:0030915">
    <property type="term" value="C:Smc5-Smc6 complex"/>
    <property type="evidence" value="ECO:0007669"/>
    <property type="project" value="TreeGrafter"/>
</dbReference>
<dbReference type="GO" id="GO:0003684">
    <property type="term" value="F:damaged DNA binding"/>
    <property type="evidence" value="ECO:0007669"/>
    <property type="project" value="TreeGrafter"/>
</dbReference>
<dbReference type="GO" id="GO:0005634">
    <property type="term" value="C:nucleus"/>
    <property type="evidence" value="ECO:0007669"/>
    <property type="project" value="UniProtKB-SubCell"/>
</dbReference>
<dbReference type="AlphaFoldDB" id="A0A8H4AEI2"/>
<dbReference type="EMBL" id="WTPW01000719">
    <property type="protein sequence ID" value="KAF0485586.1"/>
    <property type="molecule type" value="Genomic_DNA"/>
</dbReference>
<organism evidence="16 17">
    <name type="scientific">Gigaspora margarita</name>
    <dbReference type="NCBI Taxonomy" id="4874"/>
    <lineage>
        <taxon>Eukaryota</taxon>
        <taxon>Fungi</taxon>
        <taxon>Fungi incertae sedis</taxon>
        <taxon>Mucoromycota</taxon>
        <taxon>Glomeromycotina</taxon>
        <taxon>Glomeromycetes</taxon>
        <taxon>Diversisporales</taxon>
        <taxon>Gigasporaceae</taxon>
        <taxon>Gigaspora</taxon>
    </lineage>
</organism>
<protein>
    <recommendedName>
        <fullName evidence="12">Structural maintenance of chromosomes protein 6</fullName>
    </recommendedName>
</protein>
<keyword evidence="10" id="KW-0234">DNA repair</keyword>
<dbReference type="Gene3D" id="3.40.50.300">
    <property type="entry name" value="P-loop containing nucleotide triphosphate hydrolases"/>
    <property type="match status" value="2"/>
</dbReference>
<feature type="coiled-coil region" evidence="13">
    <location>
        <begin position="297"/>
        <end position="525"/>
    </location>
</feature>
<keyword evidence="17" id="KW-1185">Reference proteome</keyword>
<proteinExistence type="inferred from homology"/>
<evidence type="ECO:0000256" key="11">
    <source>
        <dbReference type="ARBA" id="ARBA00023242"/>
    </source>
</evidence>
<comment type="caution">
    <text evidence="16">The sequence shown here is derived from an EMBL/GenBank/DDBJ whole genome shotgun (WGS) entry which is preliminary data.</text>
</comment>
<dbReference type="OrthoDB" id="10072614at2759"/>
<dbReference type="PANTHER" id="PTHR19306:SF6">
    <property type="entry name" value="STRUCTURAL MAINTENANCE OF CHROMOSOMES PROTEIN 6"/>
    <property type="match status" value="1"/>
</dbReference>
<keyword evidence="9" id="KW-0233">DNA recombination</keyword>
<feature type="compositionally biased region" description="Basic and acidic residues" evidence="14">
    <location>
        <begin position="40"/>
        <end position="51"/>
    </location>
</feature>
<dbReference type="GO" id="GO:0005524">
    <property type="term" value="F:ATP binding"/>
    <property type="evidence" value="ECO:0007669"/>
    <property type="project" value="UniProtKB-KW"/>
</dbReference>
<dbReference type="GO" id="GO:0003697">
    <property type="term" value="F:single-stranded DNA binding"/>
    <property type="evidence" value="ECO:0007669"/>
    <property type="project" value="TreeGrafter"/>
</dbReference>
<evidence type="ECO:0000256" key="5">
    <source>
        <dbReference type="ARBA" id="ARBA00022741"/>
    </source>
</evidence>
<evidence type="ECO:0000313" key="17">
    <source>
        <dbReference type="Proteomes" id="UP000439903"/>
    </source>
</evidence>
<dbReference type="PANTHER" id="PTHR19306">
    <property type="entry name" value="STRUCTURAL MAINTENANCE OF CHROMOSOMES 5,6 SMC5, SMC6"/>
    <property type="match status" value="1"/>
</dbReference>
<accession>A0A8H4AEI2</accession>
<keyword evidence="6" id="KW-0227">DNA damage</keyword>
<keyword evidence="11" id="KW-0539">Nucleus</keyword>
<gene>
    <name evidence="16" type="ORF">F8M41_022783</name>
</gene>
<feature type="compositionally biased region" description="Acidic residues" evidence="14">
    <location>
        <begin position="61"/>
        <end position="72"/>
    </location>
</feature>
<evidence type="ECO:0000256" key="13">
    <source>
        <dbReference type="SAM" id="Coils"/>
    </source>
</evidence>
<feature type="compositionally biased region" description="Acidic residues" evidence="14">
    <location>
        <begin position="15"/>
        <end position="24"/>
    </location>
</feature>
<evidence type="ECO:0000256" key="14">
    <source>
        <dbReference type="SAM" id="MobiDB-lite"/>
    </source>
</evidence>
<evidence type="ECO:0000256" key="4">
    <source>
        <dbReference type="ARBA" id="ARBA00022454"/>
    </source>
</evidence>
<evidence type="ECO:0000256" key="6">
    <source>
        <dbReference type="ARBA" id="ARBA00022763"/>
    </source>
</evidence>
<reference evidence="16 17" key="1">
    <citation type="journal article" date="2019" name="Environ. Microbiol.">
        <title>At the nexus of three kingdoms: the genome of the mycorrhizal fungus Gigaspora margarita provides insights into plant, endobacterial and fungal interactions.</title>
        <authorList>
            <person name="Venice F."/>
            <person name="Ghignone S."/>
            <person name="Salvioli di Fossalunga A."/>
            <person name="Amselem J."/>
            <person name="Novero M."/>
            <person name="Xianan X."/>
            <person name="Sedzielewska Toro K."/>
            <person name="Morin E."/>
            <person name="Lipzen A."/>
            <person name="Grigoriev I.V."/>
            <person name="Henrissat B."/>
            <person name="Martin F.M."/>
            <person name="Bonfante P."/>
        </authorList>
    </citation>
    <scope>NUCLEOTIDE SEQUENCE [LARGE SCALE GENOMIC DNA]</scope>
    <source>
        <strain evidence="16 17">BEG34</strain>
    </source>
</reference>